<keyword evidence="3" id="KW-1185">Reference proteome</keyword>
<dbReference type="Gene3D" id="1.10.357.10">
    <property type="entry name" value="Tetracycline Repressor, domain 2"/>
    <property type="match status" value="1"/>
</dbReference>
<name>A0A939GVT1_9BURK</name>
<accession>A0A939GVT1</accession>
<dbReference type="SUPFAM" id="SSF48498">
    <property type="entry name" value="Tetracyclin repressor-like, C-terminal domain"/>
    <property type="match status" value="1"/>
</dbReference>
<comment type="caution">
    <text evidence="2">The sequence shown here is derived from an EMBL/GenBank/DDBJ whole genome shotgun (WGS) entry which is preliminary data.</text>
</comment>
<dbReference type="Pfam" id="PF17937">
    <property type="entry name" value="TetR_C_28"/>
    <property type="match status" value="1"/>
</dbReference>
<protein>
    <submittedName>
        <fullName evidence="2">TetR/AcrR family transcriptional regulator</fullName>
    </submittedName>
</protein>
<evidence type="ECO:0000313" key="3">
    <source>
        <dbReference type="Proteomes" id="UP000664731"/>
    </source>
</evidence>
<feature type="domain" description="TetR transcriptional regulator CgmR-like C-terminal" evidence="1">
    <location>
        <begin position="46"/>
        <end position="139"/>
    </location>
</feature>
<dbReference type="InterPro" id="IPR041479">
    <property type="entry name" value="TetR_CgmR_C"/>
</dbReference>
<dbReference type="Proteomes" id="UP000664731">
    <property type="component" value="Unassembled WGS sequence"/>
</dbReference>
<evidence type="ECO:0000313" key="2">
    <source>
        <dbReference type="EMBL" id="MBO1249950.1"/>
    </source>
</evidence>
<dbReference type="InterPro" id="IPR036271">
    <property type="entry name" value="Tet_transcr_reg_TetR-rel_C_sf"/>
</dbReference>
<proteinExistence type="predicted"/>
<gene>
    <name evidence="2" type="ORF">J1777_08975</name>
</gene>
<reference evidence="2" key="1">
    <citation type="submission" date="2021-03" db="EMBL/GenBank/DDBJ databases">
        <title>Comamonas denitrificans.</title>
        <authorList>
            <person name="Finster K."/>
        </authorList>
    </citation>
    <scope>NUCLEOTIDE SEQUENCE</scope>
    <source>
        <strain evidence="2">MM2021_4</strain>
    </source>
</reference>
<dbReference type="EMBL" id="JAFNME010000017">
    <property type="protein sequence ID" value="MBO1249950.1"/>
    <property type="molecule type" value="Genomic_DNA"/>
</dbReference>
<organism evidence="2 3">
    <name type="scientific">Comamonas denitrificans</name>
    <dbReference type="NCBI Taxonomy" id="117506"/>
    <lineage>
        <taxon>Bacteria</taxon>
        <taxon>Pseudomonadati</taxon>
        <taxon>Pseudomonadota</taxon>
        <taxon>Betaproteobacteria</taxon>
        <taxon>Burkholderiales</taxon>
        <taxon>Comamonadaceae</taxon>
        <taxon>Comamonas</taxon>
    </lineage>
</organism>
<sequence>MSKGVFLYHFKTKRDLLLTMIDDQVSAFDGGQEERELPFVGDPDPWLSSQVSAMPDGGMQKMSAALLAAVAEDPTLLEPVRGWYRRQYENASKSPRGTDIAGIVLFALDGVFLAEMMGFPTFAAEDLSRLMHTLQALARGELELTPIDKR</sequence>
<evidence type="ECO:0000259" key="1">
    <source>
        <dbReference type="Pfam" id="PF17937"/>
    </source>
</evidence>
<dbReference type="AlphaFoldDB" id="A0A939GVT1"/>